<feature type="domain" description="Solute-binding protein family 3/N-terminal" evidence="3">
    <location>
        <begin position="22"/>
        <end position="241"/>
    </location>
</feature>
<dbReference type="PANTHER" id="PTHR35936:SF25">
    <property type="entry name" value="ABC TRANSPORTER SUBSTRATE-BINDING PROTEIN"/>
    <property type="match status" value="1"/>
</dbReference>
<evidence type="ECO:0000256" key="2">
    <source>
        <dbReference type="SAM" id="SignalP"/>
    </source>
</evidence>
<reference evidence="5" key="1">
    <citation type="journal article" date="2019" name="Int. J. Syst. Evol. Microbiol.">
        <title>The Global Catalogue of Microorganisms (GCM) 10K type strain sequencing project: providing services to taxonomists for standard genome sequencing and annotation.</title>
        <authorList>
            <consortium name="The Broad Institute Genomics Platform"/>
            <consortium name="The Broad Institute Genome Sequencing Center for Infectious Disease"/>
            <person name="Wu L."/>
            <person name="Ma J."/>
        </authorList>
    </citation>
    <scope>NUCLEOTIDE SEQUENCE [LARGE SCALE GENOMIC DNA]</scope>
    <source>
        <strain evidence="5">NBRC 110044</strain>
    </source>
</reference>
<protein>
    <submittedName>
        <fullName evidence="4">Amino acid ABC transporter substrate-binding protein</fullName>
    </submittedName>
</protein>
<dbReference type="SUPFAM" id="SSF53850">
    <property type="entry name" value="Periplasmic binding protein-like II"/>
    <property type="match status" value="1"/>
</dbReference>
<sequence>MSLAHLILLGLLLMAMPALALPWVVASDEAFPPYAYLDQKTRQPAGMDTEIVRAALEAASQPYQIQLYPWERVKKMLDYKQVDMAYQFVGTPERMEKYRLVGPIRNGVTVLMTRRDGPADYQTLEDLSPYIVGTVLGFSYTETFDKAALKKDAGATSPLQLVQKLIARRVDVIIGDKAQLLYLARELGADKDLRILGQPLAEVPRYVGFPKDEAIKAQRFADGLEKIRRDGTLDKILSKWQ</sequence>
<organism evidence="4 5">
    <name type="scientific">Chitinimonas prasina</name>
    <dbReference type="NCBI Taxonomy" id="1434937"/>
    <lineage>
        <taxon>Bacteria</taxon>
        <taxon>Pseudomonadati</taxon>
        <taxon>Pseudomonadota</taxon>
        <taxon>Betaproteobacteria</taxon>
        <taxon>Neisseriales</taxon>
        <taxon>Chitinibacteraceae</taxon>
        <taxon>Chitinimonas</taxon>
    </lineage>
</organism>
<evidence type="ECO:0000313" key="4">
    <source>
        <dbReference type="EMBL" id="GLR13796.1"/>
    </source>
</evidence>
<dbReference type="Pfam" id="PF00497">
    <property type="entry name" value="SBP_bac_3"/>
    <property type="match status" value="1"/>
</dbReference>
<feature type="signal peptide" evidence="2">
    <location>
        <begin position="1"/>
        <end position="20"/>
    </location>
</feature>
<dbReference type="SMART" id="SM00062">
    <property type="entry name" value="PBPb"/>
    <property type="match status" value="1"/>
</dbReference>
<evidence type="ECO:0000313" key="5">
    <source>
        <dbReference type="Proteomes" id="UP001156706"/>
    </source>
</evidence>
<dbReference type="Gene3D" id="3.40.190.10">
    <property type="entry name" value="Periplasmic binding protein-like II"/>
    <property type="match status" value="2"/>
</dbReference>
<comment type="caution">
    <text evidence="4">The sequence shown here is derived from an EMBL/GenBank/DDBJ whole genome shotgun (WGS) entry which is preliminary data.</text>
</comment>
<proteinExistence type="predicted"/>
<keyword evidence="5" id="KW-1185">Reference proteome</keyword>
<dbReference type="EMBL" id="BSOG01000002">
    <property type="protein sequence ID" value="GLR13796.1"/>
    <property type="molecule type" value="Genomic_DNA"/>
</dbReference>
<dbReference type="InterPro" id="IPR001638">
    <property type="entry name" value="Solute-binding_3/MltF_N"/>
</dbReference>
<evidence type="ECO:0000259" key="3">
    <source>
        <dbReference type="SMART" id="SM00062"/>
    </source>
</evidence>
<dbReference type="Proteomes" id="UP001156706">
    <property type="component" value="Unassembled WGS sequence"/>
</dbReference>
<gene>
    <name evidence="4" type="ORF">GCM10007907_25860</name>
</gene>
<feature type="chain" id="PRO_5046618707" evidence="2">
    <location>
        <begin position="21"/>
        <end position="241"/>
    </location>
</feature>
<accession>A0ABQ5YGU1</accession>
<dbReference type="PANTHER" id="PTHR35936">
    <property type="entry name" value="MEMBRANE-BOUND LYTIC MUREIN TRANSGLYCOSYLASE F"/>
    <property type="match status" value="1"/>
</dbReference>
<keyword evidence="1 2" id="KW-0732">Signal</keyword>
<name>A0ABQ5YGU1_9NEIS</name>
<dbReference type="RefSeq" id="WP_284196881.1">
    <property type="nucleotide sequence ID" value="NZ_BSOG01000002.1"/>
</dbReference>
<evidence type="ECO:0000256" key="1">
    <source>
        <dbReference type="ARBA" id="ARBA00022729"/>
    </source>
</evidence>